<organism evidence="2 3">
    <name type="scientific">Methylorubrum extorquens</name>
    <name type="common">Methylobacterium dichloromethanicum</name>
    <name type="synonym">Methylobacterium extorquens</name>
    <dbReference type="NCBI Taxonomy" id="408"/>
    <lineage>
        <taxon>Bacteria</taxon>
        <taxon>Pseudomonadati</taxon>
        <taxon>Pseudomonadota</taxon>
        <taxon>Alphaproteobacteria</taxon>
        <taxon>Hyphomicrobiales</taxon>
        <taxon>Methylobacteriaceae</taxon>
        <taxon>Methylorubrum</taxon>
    </lineage>
</organism>
<evidence type="ECO:0000256" key="1">
    <source>
        <dbReference type="SAM" id="MobiDB-lite"/>
    </source>
</evidence>
<feature type="compositionally biased region" description="Basic and acidic residues" evidence="1">
    <location>
        <begin position="18"/>
        <end position="32"/>
    </location>
</feature>
<dbReference type="AlphaFoldDB" id="A0A2N9AQV2"/>
<protein>
    <submittedName>
        <fullName evidence="2">Uncharacterized protein</fullName>
    </submittedName>
</protein>
<feature type="region of interest" description="Disordered" evidence="1">
    <location>
        <begin position="1"/>
        <end position="76"/>
    </location>
</feature>
<evidence type="ECO:0000313" key="3">
    <source>
        <dbReference type="Proteomes" id="UP000233769"/>
    </source>
</evidence>
<name>A0A2N9AQV2_METEX</name>
<dbReference type="EMBL" id="LT962688">
    <property type="protein sequence ID" value="SOR29672.1"/>
    <property type="molecule type" value="Genomic_DNA"/>
</dbReference>
<feature type="compositionally biased region" description="Basic and acidic residues" evidence="1">
    <location>
        <begin position="53"/>
        <end position="74"/>
    </location>
</feature>
<sequence>MDLVPRTAQARLGHPLRRAPDGWQRTEPDAALRCRRHPPRDAPTARRRPAAHRTVEDAAHEPQRRRLRPGDPHLRGHTVLCPLAARLDARWRGGAARARESLSLTRFRNPLVRLMLPFRMPRRIG</sequence>
<proteinExistence type="predicted"/>
<evidence type="ECO:0000313" key="2">
    <source>
        <dbReference type="EMBL" id="SOR29672.1"/>
    </source>
</evidence>
<dbReference type="Proteomes" id="UP000233769">
    <property type="component" value="Chromosome tk0001"/>
</dbReference>
<reference evidence="3" key="1">
    <citation type="submission" date="2017-10" db="EMBL/GenBank/DDBJ databases">
        <authorList>
            <person name="Regsiter A."/>
            <person name="William W."/>
        </authorList>
    </citation>
    <scope>NUCLEOTIDE SEQUENCE [LARGE SCALE GENOMIC DNA]</scope>
</reference>
<gene>
    <name evidence="2" type="ORF">TK0001_3071</name>
</gene>
<accession>A0A2N9AQV2</accession>